<gene>
    <name evidence="2" type="ORF">KK1_038436</name>
</gene>
<organism evidence="2 3">
    <name type="scientific">Cajanus cajan</name>
    <name type="common">Pigeon pea</name>
    <name type="synonym">Cajanus indicus</name>
    <dbReference type="NCBI Taxonomy" id="3821"/>
    <lineage>
        <taxon>Eukaryota</taxon>
        <taxon>Viridiplantae</taxon>
        <taxon>Streptophyta</taxon>
        <taxon>Embryophyta</taxon>
        <taxon>Tracheophyta</taxon>
        <taxon>Spermatophyta</taxon>
        <taxon>Magnoliopsida</taxon>
        <taxon>eudicotyledons</taxon>
        <taxon>Gunneridae</taxon>
        <taxon>Pentapetalae</taxon>
        <taxon>rosids</taxon>
        <taxon>fabids</taxon>
        <taxon>Fabales</taxon>
        <taxon>Fabaceae</taxon>
        <taxon>Papilionoideae</taxon>
        <taxon>50 kb inversion clade</taxon>
        <taxon>NPAAA clade</taxon>
        <taxon>indigoferoid/millettioid clade</taxon>
        <taxon>Phaseoleae</taxon>
        <taxon>Cajanus</taxon>
    </lineage>
</organism>
<dbReference type="EMBL" id="KQ483849">
    <property type="protein sequence ID" value="KYP40243.1"/>
    <property type="molecule type" value="Genomic_DNA"/>
</dbReference>
<reference evidence="2" key="1">
    <citation type="journal article" date="2012" name="Nat. Biotechnol.">
        <title>Draft genome sequence of pigeonpea (Cajanus cajan), an orphan legume crop of resource-poor farmers.</title>
        <authorList>
            <person name="Varshney R.K."/>
            <person name="Chen W."/>
            <person name="Li Y."/>
            <person name="Bharti A.K."/>
            <person name="Saxena R.K."/>
            <person name="Schlueter J.A."/>
            <person name="Donoghue M.T."/>
            <person name="Azam S."/>
            <person name="Fan G."/>
            <person name="Whaley A.M."/>
            <person name="Farmer A.D."/>
            <person name="Sheridan J."/>
            <person name="Iwata A."/>
            <person name="Tuteja R."/>
            <person name="Penmetsa R.V."/>
            <person name="Wu W."/>
            <person name="Upadhyaya H.D."/>
            <person name="Yang S.P."/>
            <person name="Shah T."/>
            <person name="Saxena K.B."/>
            <person name="Michael T."/>
            <person name="McCombie W.R."/>
            <person name="Yang B."/>
            <person name="Zhang G."/>
            <person name="Yang H."/>
            <person name="Wang J."/>
            <person name="Spillane C."/>
            <person name="Cook D.R."/>
            <person name="May G.D."/>
            <person name="Xu X."/>
            <person name="Jackson S.A."/>
        </authorList>
    </citation>
    <scope>NUCLEOTIDE SEQUENCE [LARGE SCALE GENOMIC DNA]</scope>
</reference>
<dbReference type="OMA" id="CYNAYEI"/>
<evidence type="ECO:0000313" key="3">
    <source>
        <dbReference type="Proteomes" id="UP000075243"/>
    </source>
</evidence>
<dbReference type="Gramene" id="C.cajan_33525.t">
    <property type="protein sequence ID" value="C.cajan_33525.t.cds1"/>
    <property type="gene ID" value="C.cajan_33525"/>
</dbReference>
<evidence type="ECO:0000313" key="2">
    <source>
        <dbReference type="EMBL" id="KYP40243.1"/>
    </source>
</evidence>
<protein>
    <recommendedName>
        <fullName evidence="1">Reverse transcriptase zinc-binding domain-containing protein</fullName>
    </recommendedName>
</protein>
<feature type="domain" description="Reverse transcriptase zinc-binding" evidence="1">
    <location>
        <begin position="3"/>
        <end position="85"/>
    </location>
</feature>
<keyword evidence="3" id="KW-1185">Reference proteome</keyword>
<proteinExistence type="predicted"/>
<accession>A0A151RCP6</accession>
<dbReference type="AlphaFoldDB" id="A0A151RCP6"/>
<dbReference type="Pfam" id="PF13966">
    <property type="entry name" value="zf-RVT"/>
    <property type="match status" value="1"/>
</dbReference>
<evidence type="ECO:0000259" key="1">
    <source>
        <dbReference type="Pfam" id="PF13966"/>
    </source>
</evidence>
<name>A0A151RCP6_CAJCA</name>
<sequence>MTYKDVYTFVRKPHSKVKREQAIWNKAIPPSKTFTVWRLIHKRIPTEDVLQKRGVIITSICSHCYNAYEIADDLFFFCPFAGQLWKWLATITNQSFTAANIISILSNKT</sequence>
<dbReference type="Proteomes" id="UP000075243">
    <property type="component" value="Unassembled WGS sequence"/>
</dbReference>
<dbReference type="InterPro" id="IPR026960">
    <property type="entry name" value="RVT-Znf"/>
</dbReference>